<comment type="caution">
    <text evidence="2">The sequence shown here is derived from an EMBL/GenBank/DDBJ whole genome shotgun (WGS) entry which is preliminary data.</text>
</comment>
<dbReference type="RefSeq" id="WP_068801293.1">
    <property type="nucleotide sequence ID" value="NZ_JADPQA010000001.1"/>
</dbReference>
<name>A0A540R9E6_9CORY</name>
<dbReference type="AlphaFoldDB" id="A0A540R9E6"/>
<feature type="transmembrane region" description="Helical" evidence="1">
    <location>
        <begin position="323"/>
        <end position="344"/>
    </location>
</feature>
<sequence length="350" mass="38583">MARSPLPWLVIAAILALLAGVLVPSLVVGRSIRLADDVEFHAVTEPAAVLVETGATTVRMDNTYITSPNEEDDALVQLDATKDFYRMPEGQPEDRSAHLSASLTLNRESAYPEAGLASHQSFAVRQLNLGASIDNGDMEGLTAFFPADTEQRSYPYFDFIAQEAVPIDYTGKSKRGGIDVYEFHQHIDALPAQDILARTAEYATENDPTFTPDDLRRRGRAEDFYTDEELAHFGLKKDTAVVLDSFYSVDRTVTVDPATGTILDVDENFSFVWATDAKQARDTSIPPERRAVFVGDLHWDQATQDSALELARPTVRLHKAMGLVSWVGKGLAVVLLAAAGLTYLRRRDHV</sequence>
<keyword evidence="3" id="KW-1185">Reference proteome</keyword>
<dbReference type="Pfam" id="PF11271">
    <property type="entry name" value="PorA"/>
    <property type="match status" value="1"/>
</dbReference>
<organism evidence="2 3">
    <name type="scientific">Corynebacterium phoceense</name>
    <dbReference type="NCBI Taxonomy" id="1686286"/>
    <lineage>
        <taxon>Bacteria</taxon>
        <taxon>Bacillati</taxon>
        <taxon>Actinomycetota</taxon>
        <taxon>Actinomycetes</taxon>
        <taxon>Mycobacteriales</taxon>
        <taxon>Corynebacteriaceae</taxon>
        <taxon>Corynebacterium</taxon>
    </lineage>
</organism>
<reference evidence="2 3" key="1">
    <citation type="submission" date="2019-06" db="EMBL/GenBank/DDBJ databases">
        <title>Draft genome of C. phoceense Strain 272.</title>
        <authorList>
            <person name="Pacheco L.G.C."/>
            <person name="Barberis C.M."/>
            <person name="Almuzara M.N."/>
            <person name="Traglia G.M."/>
            <person name="Santos C.S."/>
            <person name="Rocha D.J.P.G."/>
            <person name="Aguiar E.R.G.R."/>
            <person name="Vay C.A."/>
        </authorList>
    </citation>
    <scope>NUCLEOTIDE SEQUENCE [LARGE SCALE GENOMIC DNA]</scope>
    <source>
        <strain evidence="2 3">272</strain>
    </source>
</reference>
<evidence type="ECO:0000313" key="3">
    <source>
        <dbReference type="Proteomes" id="UP000318080"/>
    </source>
</evidence>
<dbReference type="Proteomes" id="UP000318080">
    <property type="component" value="Unassembled WGS sequence"/>
</dbReference>
<dbReference type="GeneID" id="79851606"/>
<keyword evidence="1" id="KW-0472">Membrane</keyword>
<protein>
    <submittedName>
        <fullName evidence="2">DUF3068 domain-containing protein</fullName>
    </submittedName>
</protein>
<gene>
    <name evidence="2" type="ORF">EJK80_04095</name>
</gene>
<dbReference type="EMBL" id="VHIR01000004">
    <property type="protein sequence ID" value="TQE44004.1"/>
    <property type="molecule type" value="Genomic_DNA"/>
</dbReference>
<proteinExistence type="predicted"/>
<keyword evidence="1" id="KW-1133">Transmembrane helix</keyword>
<keyword evidence="1" id="KW-0812">Transmembrane</keyword>
<evidence type="ECO:0000256" key="1">
    <source>
        <dbReference type="SAM" id="Phobius"/>
    </source>
</evidence>
<accession>A0A540R9E6</accession>
<dbReference type="InterPro" id="IPR021424">
    <property type="entry name" value="PorA"/>
</dbReference>
<dbReference type="STRING" id="1686286.GCA_900092335_00245"/>
<evidence type="ECO:0000313" key="2">
    <source>
        <dbReference type="EMBL" id="TQE44004.1"/>
    </source>
</evidence>